<comment type="subunit">
    <text evidence="7">Component of the SMC5-SMC6 complex.</text>
</comment>
<name>A0AAN6WTU3_9PEZI</name>
<comment type="function">
    <text evidence="7">Component of the SMC5-SMC6 complex, that promotes sister chromatid alignment after DNA damage and facilitates double-stranded DNA breaks (DSBs) repair via homologous recombination between sister chromatids.</text>
</comment>
<dbReference type="PANTHER" id="PTHR16140">
    <property type="entry name" value="NON-STRUCTURAL MAINTENANCE OF CHROMOSOMES ELEMENT 4"/>
    <property type="match status" value="1"/>
</dbReference>
<dbReference type="GO" id="GO:0006281">
    <property type="term" value="P:DNA repair"/>
    <property type="evidence" value="ECO:0007669"/>
    <property type="project" value="UniProtKB-UniRule"/>
</dbReference>
<comment type="similarity">
    <text evidence="2 7">Belongs to the NSE4 family.</text>
</comment>
<dbReference type="InterPro" id="IPR027786">
    <property type="entry name" value="Nse4/EID"/>
</dbReference>
<proteinExistence type="inferred from homology"/>
<comment type="subcellular location">
    <subcellularLocation>
        <location evidence="1 7">Nucleus</location>
    </subcellularLocation>
</comment>
<keyword evidence="5 7" id="KW-0234">DNA repair</keyword>
<protein>
    <recommendedName>
        <fullName evidence="7">Non-structural maintenance of chromosomes element 4</fullName>
    </recommendedName>
</protein>
<reference evidence="9" key="1">
    <citation type="journal article" date="2023" name="Mol. Phylogenet. Evol.">
        <title>Genome-scale phylogeny and comparative genomics of the fungal order Sordariales.</title>
        <authorList>
            <person name="Hensen N."/>
            <person name="Bonometti L."/>
            <person name="Westerberg I."/>
            <person name="Brannstrom I.O."/>
            <person name="Guillou S."/>
            <person name="Cros-Aarteil S."/>
            <person name="Calhoun S."/>
            <person name="Haridas S."/>
            <person name="Kuo A."/>
            <person name="Mondo S."/>
            <person name="Pangilinan J."/>
            <person name="Riley R."/>
            <person name="LaButti K."/>
            <person name="Andreopoulos B."/>
            <person name="Lipzen A."/>
            <person name="Chen C."/>
            <person name="Yan M."/>
            <person name="Daum C."/>
            <person name="Ng V."/>
            <person name="Clum A."/>
            <person name="Steindorff A."/>
            <person name="Ohm R.A."/>
            <person name="Martin F."/>
            <person name="Silar P."/>
            <person name="Natvig D.O."/>
            <person name="Lalanne C."/>
            <person name="Gautier V."/>
            <person name="Ament-Velasquez S.L."/>
            <person name="Kruys A."/>
            <person name="Hutchinson M.I."/>
            <person name="Powell A.J."/>
            <person name="Barry K."/>
            <person name="Miller A.N."/>
            <person name="Grigoriev I.V."/>
            <person name="Debuchy R."/>
            <person name="Gladieux P."/>
            <person name="Hiltunen Thoren M."/>
            <person name="Johannesson H."/>
        </authorList>
    </citation>
    <scope>NUCLEOTIDE SEQUENCE</scope>
    <source>
        <strain evidence="9">PSN309</strain>
    </source>
</reference>
<keyword evidence="4 7" id="KW-0233">DNA recombination</keyword>
<dbReference type="GO" id="GO:0030915">
    <property type="term" value="C:Smc5-Smc6 complex"/>
    <property type="evidence" value="ECO:0007669"/>
    <property type="project" value="UniProtKB-UniRule"/>
</dbReference>
<evidence type="ECO:0000259" key="8">
    <source>
        <dbReference type="Pfam" id="PF08743"/>
    </source>
</evidence>
<accession>A0AAN6WTU3</accession>
<evidence type="ECO:0000256" key="4">
    <source>
        <dbReference type="ARBA" id="ARBA00023172"/>
    </source>
</evidence>
<dbReference type="InterPro" id="IPR014854">
    <property type="entry name" value="Nse4_C"/>
</dbReference>
<evidence type="ECO:0000256" key="1">
    <source>
        <dbReference type="ARBA" id="ARBA00004123"/>
    </source>
</evidence>
<evidence type="ECO:0000256" key="7">
    <source>
        <dbReference type="RuleBase" id="RU365071"/>
    </source>
</evidence>
<keyword evidence="6 7" id="KW-0539">Nucleus</keyword>
<dbReference type="Proteomes" id="UP001302126">
    <property type="component" value="Unassembled WGS sequence"/>
</dbReference>
<dbReference type="GO" id="GO:0005634">
    <property type="term" value="C:nucleus"/>
    <property type="evidence" value="ECO:0007669"/>
    <property type="project" value="UniProtKB-SubCell"/>
</dbReference>
<evidence type="ECO:0000256" key="6">
    <source>
        <dbReference type="ARBA" id="ARBA00023242"/>
    </source>
</evidence>
<comment type="caution">
    <text evidence="9">The sequence shown here is derived from an EMBL/GenBank/DDBJ whole genome shotgun (WGS) entry which is preliminary data.</text>
</comment>
<evidence type="ECO:0000313" key="9">
    <source>
        <dbReference type="EMBL" id="KAK4187280.1"/>
    </source>
</evidence>
<gene>
    <name evidence="9" type="ORF">QBC35DRAFT_385304</name>
</gene>
<dbReference type="AlphaFoldDB" id="A0AAN6WTU3"/>
<feature type="domain" description="Non-structural maintenance of chromosome element 4 C-terminal" evidence="8">
    <location>
        <begin position="146"/>
        <end position="235"/>
    </location>
</feature>
<evidence type="ECO:0000256" key="5">
    <source>
        <dbReference type="ARBA" id="ARBA00023204"/>
    </source>
</evidence>
<feature type="non-terminal residue" evidence="9">
    <location>
        <position position="1"/>
    </location>
</feature>
<dbReference type="PANTHER" id="PTHR16140:SF0">
    <property type="entry name" value="NON-STRUCTURAL MAINTENANCE OF CHROMOSOMES ELEMENT 4"/>
    <property type="match status" value="1"/>
</dbReference>
<evidence type="ECO:0000256" key="3">
    <source>
        <dbReference type="ARBA" id="ARBA00022763"/>
    </source>
</evidence>
<sequence>NNNNRGSDDEDGDEVGDEGDMLNWAHLGRYACRPAIRRPGLPGFLLGPLSIEKRVRKVTKRAAPFKINSLREVRPEELRAEDLKKSDKNDLPSICRKIYVKLQSVQREAQDAVEKELEAVDEDSPDYPKIEQELMDKWALRETGGIDLVRFVINPHSFGQTVENMFYVSFLIREASIKLQFDQHGLPAIEPIVKDPSAEASHRAKAATRHQAIMSIDMATWREITEVFNIKEPIIPHRPENEPQGPGARGWYS</sequence>
<evidence type="ECO:0000256" key="2">
    <source>
        <dbReference type="ARBA" id="ARBA00008997"/>
    </source>
</evidence>
<keyword evidence="10" id="KW-1185">Reference proteome</keyword>
<organism evidence="9 10">
    <name type="scientific">Podospora australis</name>
    <dbReference type="NCBI Taxonomy" id="1536484"/>
    <lineage>
        <taxon>Eukaryota</taxon>
        <taxon>Fungi</taxon>
        <taxon>Dikarya</taxon>
        <taxon>Ascomycota</taxon>
        <taxon>Pezizomycotina</taxon>
        <taxon>Sordariomycetes</taxon>
        <taxon>Sordariomycetidae</taxon>
        <taxon>Sordariales</taxon>
        <taxon>Podosporaceae</taxon>
        <taxon>Podospora</taxon>
    </lineage>
</organism>
<dbReference type="GO" id="GO:0006310">
    <property type="term" value="P:DNA recombination"/>
    <property type="evidence" value="ECO:0007669"/>
    <property type="project" value="UniProtKB-UniRule"/>
</dbReference>
<reference evidence="9" key="2">
    <citation type="submission" date="2023-05" db="EMBL/GenBank/DDBJ databases">
        <authorList>
            <consortium name="Lawrence Berkeley National Laboratory"/>
            <person name="Steindorff A."/>
            <person name="Hensen N."/>
            <person name="Bonometti L."/>
            <person name="Westerberg I."/>
            <person name="Brannstrom I.O."/>
            <person name="Guillou S."/>
            <person name="Cros-Aarteil S."/>
            <person name="Calhoun S."/>
            <person name="Haridas S."/>
            <person name="Kuo A."/>
            <person name="Mondo S."/>
            <person name="Pangilinan J."/>
            <person name="Riley R."/>
            <person name="Labutti K."/>
            <person name="Andreopoulos B."/>
            <person name="Lipzen A."/>
            <person name="Chen C."/>
            <person name="Yanf M."/>
            <person name="Daum C."/>
            <person name="Ng V."/>
            <person name="Clum A."/>
            <person name="Ohm R."/>
            <person name="Martin F."/>
            <person name="Silar P."/>
            <person name="Natvig D."/>
            <person name="Lalanne C."/>
            <person name="Gautier V."/>
            <person name="Ament-Velasquez S.L."/>
            <person name="Kruys A."/>
            <person name="Hutchinson M.I."/>
            <person name="Powell A.J."/>
            <person name="Barry K."/>
            <person name="Miller A.N."/>
            <person name="Grigoriev I.V."/>
            <person name="Debuchy R."/>
            <person name="Gladieux P."/>
            <person name="Thoren M.H."/>
            <person name="Johannesson H."/>
        </authorList>
    </citation>
    <scope>NUCLEOTIDE SEQUENCE</scope>
    <source>
        <strain evidence="9">PSN309</strain>
    </source>
</reference>
<dbReference type="Pfam" id="PF08743">
    <property type="entry name" value="Nse4_C"/>
    <property type="match status" value="1"/>
</dbReference>
<keyword evidence="3 7" id="KW-0227">DNA damage</keyword>
<evidence type="ECO:0000313" key="10">
    <source>
        <dbReference type="Proteomes" id="UP001302126"/>
    </source>
</evidence>
<dbReference type="EMBL" id="MU864406">
    <property type="protein sequence ID" value="KAK4187280.1"/>
    <property type="molecule type" value="Genomic_DNA"/>
</dbReference>